<accession>A0A0K2V7B7</accession>
<organism evidence="1">
    <name type="scientific">Lepeophtheirus salmonis</name>
    <name type="common">Salmon louse</name>
    <name type="synonym">Caligus salmonis</name>
    <dbReference type="NCBI Taxonomy" id="72036"/>
    <lineage>
        <taxon>Eukaryota</taxon>
        <taxon>Metazoa</taxon>
        <taxon>Ecdysozoa</taxon>
        <taxon>Arthropoda</taxon>
        <taxon>Crustacea</taxon>
        <taxon>Multicrustacea</taxon>
        <taxon>Hexanauplia</taxon>
        <taxon>Copepoda</taxon>
        <taxon>Siphonostomatoida</taxon>
        <taxon>Caligidae</taxon>
        <taxon>Lepeophtheirus</taxon>
    </lineage>
</organism>
<reference evidence="1" key="1">
    <citation type="submission" date="2014-05" db="EMBL/GenBank/DDBJ databases">
        <authorList>
            <person name="Chronopoulou M."/>
        </authorList>
    </citation>
    <scope>NUCLEOTIDE SEQUENCE</scope>
    <source>
        <tissue evidence="1">Whole organism</tissue>
    </source>
</reference>
<dbReference type="EMBL" id="HACA01028696">
    <property type="protein sequence ID" value="CDW46057.1"/>
    <property type="molecule type" value="Transcribed_RNA"/>
</dbReference>
<protein>
    <submittedName>
        <fullName evidence="1">Uncharacterized protein</fullName>
    </submittedName>
</protein>
<evidence type="ECO:0000313" key="1">
    <source>
        <dbReference type="EMBL" id="CDW46057.1"/>
    </source>
</evidence>
<feature type="non-terminal residue" evidence="1">
    <location>
        <position position="1"/>
    </location>
</feature>
<proteinExistence type="predicted"/>
<sequence>KCRTDNNKKKQCQCREGTRDRWHLHPNCLQHQEVHYSSKQPRRSKTSAEIIWLTQYGLSSALTSAPLDFAVWGVLEKNVCRTSHPNLNLLRASILFNSQYFRR</sequence>
<name>A0A0K2V7B7_LEPSM</name>
<dbReference type="AlphaFoldDB" id="A0A0K2V7B7"/>